<feature type="transmembrane region" description="Helical" evidence="2">
    <location>
        <begin position="72"/>
        <end position="94"/>
    </location>
</feature>
<dbReference type="OrthoDB" id="203097at2759"/>
<sequence length="129" mass="14661">MFTSPWQIWVAVAGLPMLGFGLGYLLAWALHLHHVQCRTVSLETGMQNMAVAFTLILLTFADSPLLHDMLVMPSLLLPIMVLDCLLIVALYRAWMKWRPGPREETASTLTNNQFSMSDFQQPNDDQDRQ</sequence>
<keyword evidence="2" id="KW-0812">Transmembrane</keyword>
<evidence type="ECO:0000256" key="1">
    <source>
        <dbReference type="SAM" id="MobiDB-lite"/>
    </source>
</evidence>
<dbReference type="Gene3D" id="1.20.1530.20">
    <property type="match status" value="1"/>
</dbReference>
<keyword evidence="2" id="KW-1133">Transmembrane helix</keyword>
<keyword evidence="3" id="KW-1185">Reference proteome</keyword>
<dbReference type="AlphaFoldDB" id="A0A8B7YZY5"/>
<protein>
    <submittedName>
        <fullName evidence="4">Ileal sodium/bile acid cotransporter-like</fullName>
    </submittedName>
</protein>
<organism evidence="3 4">
    <name type="scientific">Acanthaster planci</name>
    <name type="common">Crown-of-thorns starfish</name>
    <dbReference type="NCBI Taxonomy" id="133434"/>
    <lineage>
        <taxon>Eukaryota</taxon>
        <taxon>Metazoa</taxon>
        <taxon>Echinodermata</taxon>
        <taxon>Eleutherozoa</taxon>
        <taxon>Asterozoa</taxon>
        <taxon>Asteroidea</taxon>
        <taxon>Valvatacea</taxon>
        <taxon>Valvatida</taxon>
        <taxon>Acanthasteridae</taxon>
        <taxon>Acanthaster</taxon>
    </lineage>
</organism>
<evidence type="ECO:0000313" key="4">
    <source>
        <dbReference type="RefSeq" id="XP_022098267.1"/>
    </source>
</evidence>
<accession>A0A8B7YZY5</accession>
<feature type="compositionally biased region" description="Polar residues" evidence="1">
    <location>
        <begin position="106"/>
        <end position="123"/>
    </location>
</feature>
<evidence type="ECO:0000256" key="2">
    <source>
        <dbReference type="SAM" id="Phobius"/>
    </source>
</evidence>
<dbReference type="KEGG" id="aplc:110983364"/>
<keyword evidence="2" id="KW-0472">Membrane</keyword>
<feature type="transmembrane region" description="Helical" evidence="2">
    <location>
        <begin position="48"/>
        <end position="66"/>
    </location>
</feature>
<dbReference type="GeneID" id="110983364"/>
<dbReference type="Proteomes" id="UP000694845">
    <property type="component" value="Unplaced"/>
</dbReference>
<proteinExistence type="predicted"/>
<evidence type="ECO:0000313" key="3">
    <source>
        <dbReference type="Proteomes" id="UP000694845"/>
    </source>
</evidence>
<dbReference type="InterPro" id="IPR004710">
    <property type="entry name" value="Bilac:Na_transpt"/>
</dbReference>
<dbReference type="GO" id="GO:0008508">
    <property type="term" value="F:bile acid:sodium symporter activity"/>
    <property type="evidence" value="ECO:0007669"/>
    <property type="project" value="TreeGrafter"/>
</dbReference>
<dbReference type="PANTHER" id="PTHR10361">
    <property type="entry name" value="SODIUM-BILE ACID COTRANSPORTER"/>
    <property type="match status" value="1"/>
</dbReference>
<dbReference type="InterPro" id="IPR038770">
    <property type="entry name" value="Na+/solute_symporter_sf"/>
</dbReference>
<dbReference type="RefSeq" id="XP_022098267.1">
    <property type="nucleotide sequence ID" value="XM_022242575.1"/>
</dbReference>
<feature type="transmembrane region" description="Helical" evidence="2">
    <location>
        <begin position="6"/>
        <end position="27"/>
    </location>
</feature>
<name>A0A8B7YZY5_ACAPL</name>
<reference evidence="4" key="1">
    <citation type="submission" date="2025-08" db="UniProtKB">
        <authorList>
            <consortium name="RefSeq"/>
        </authorList>
    </citation>
    <scope>IDENTIFICATION</scope>
</reference>
<feature type="region of interest" description="Disordered" evidence="1">
    <location>
        <begin position="102"/>
        <end position="129"/>
    </location>
</feature>
<dbReference type="PANTHER" id="PTHR10361:SF28">
    <property type="entry name" value="P3 PROTEIN-RELATED"/>
    <property type="match status" value="1"/>
</dbReference>
<gene>
    <name evidence="4" type="primary">LOC110983364</name>
</gene>